<organism evidence="10 11">
    <name type="scientific">Humitalea rosea</name>
    <dbReference type="NCBI Taxonomy" id="990373"/>
    <lineage>
        <taxon>Bacteria</taxon>
        <taxon>Pseudomonadati</taxon>
        <taxon>Pseudomonadota</taxon>
        <taxon>Alphaproteobacteria</taxon>
        <taxon>Acetobacterales</taxon>
        <taxon>Roseomonadaceae</taxon>
        <taxon>Humitalea</taxon>
    </lineage>
</organism>
<evidence type="ECO:0000313" key="11">
    <source>
        <dbReference type="Proteomes" id="UP000249688"/>
    </source>
</evidence>
<evidence type="ECO:0000313" key="10">
    <source>
        <dbReference type="EMBL" id="PZW39341.1"/>
    </source>
</evidence>
<keyword evidence="9" id="KW-0066">ATP synthesis</keyword>
<protein>
    <submittedName>
        <fullName evidence="10">F-type H+-transporting ATPase subunit gamma</fullName>
    </submittedName>
</protein>
<gene>
    <name evidence="10" type="ORF">C8P66_12911</name>
</gene>
<dbReference type="AlphaFoldDB" id="A0A2W7HXG3"/>
<dbReference type="GO" id="GO:0046933">
    <property type="term" value="F:proton-transporting ATP synthase activity, rotational mechanism"/>
    <property type="evidence" value="ECO:0007669"/>
    <property type="project" value="InterPro"/>
</dbReference>
<dbReference type="OrthoDB" id="6169121at2"/>
<comment type="similarity">
    <text evidence="3">Belongs to the ATPase gamma chain family.</text>
</comment>
<dbReference type="EMBL" id="QKYU01000029">
    <property type="protein sequence ID" value="PZW39341.1"/>
    <property type="molecule type" value="Genomic_DNA"/>
</dbReference>
<keyword evidence="11" id="KW-1185">Reference proteome</keyword>
<accession>A0A2W7HXG3</accession>
<dbReference type="InterPro" id="IPR000131">
    <property type="entry name" value="ATP_synth_F1_gsu"/>
</dbReference>
<keyword evidence="7" id="KW-0472">Membrane</keyword>
<keyword evidence="4" id="KW-0813">Transport</keyword>
<proteinExistence type="inferred from homology"/>
<dbReference type="Gene3D" id="3.40.1380.10">
    <property type="match status" value="1"/>
</dbReference>
<evidence type="ECO:0000256" key="6">
    <source>
        <dbReference type="ARBA" id="ARBA00023065"/>
    </source>
</evidence>
<evidence type="ECO:0000256" key="5">
    <source>
        <dbReference type="ARBA" id="ARBA00022781"/>
    </source>
</evidence>
<reference evidence="10 11" key="1">
    <citation type="submission" date="2018-06" db="EMBL/GenBank/DDBJ databases">
        <title>Genomic Encyclopedia of Archaeal and Bacterial Type Strains, Phase II (KMG-II): from individual species to whole genera.</title>
        <authorList>
            <person name="Goeker M."/>
        </authorList>
    </citation>
    <scope>NUCLEOTIDE SEQUENCE [LARGE SCALE GENOMIC DNA]</scope>
    <source>
        <strain evidence="10 11">DSM 24525</strain>
    </source>
</reference>
<dbReference type="RefSeq" id="WP_111400042.1">
    <property type="nucleotide sequence ID" value="NZ_QKYU01000029.1"/>
</dbReference>
<evidence type="ECO:0000256" key="2">
    <source>
        <dbReference type="ARBA" id="ARBA00004170"/>
    </source>
</evidence>
<comment type="subcellular location">
    <subcellularLocation>
        <location evidence="2">Membrane</location>
        <topology evidence="2">Peripheral membrane protein</topology>
    </subcellularLocation>
</comment>
<evidence type="ECO:0000256" key="4">
    <source>
        <dbReference type="ARBA" id="ARBA00022448"/>
    </source>
</evidence>
<evidence type="ECO:0000256" key="8">
    <source>
        <dbReference type="ARBA" id="ARBA00023196"/>
    </source>
</evidence>
<keyword evidence="8" id="KW-0139">CF(1)</keyword>
<dbReference type="InterPro" id="IPR035968">
    <property type="entry name" value="ATP_synth_F1_ATPase_gsu"/>
</dbReference>
<dbReference type="Proteomes" id="UP000249688">
    <property type="component" value="Unassembled WGS sequence"/>
</dbReference>
<dbReference type="Gene3D" id="1.10.287.80">
    <property type="entry name" value="ATP synthase, gamma subunit, helix hairpin domain"/>
    <property type="match status" value="1"/>
</dbReference>
<evidence type="ECO:0000256" key="3">
    <source>
        <dbReference type="ARBA" id="ARBA00007681"/>
    </source>
</evidence>
<evidence type="ECO:0000256" key="9">
    <source>
        <dbReference type="ARBA" id="ARBA00023310"/>
    </source>
</evidence>
<comment type="function">
    <text evidence="1">Produces ATP from ADP in the presence of a proton gradient across the membrane. The gamma chain is believed to be important in regulating ATPase activity and the flow of protons through the CF(0) complex.</text>
</comment>
<name>A0A2W7HXG3_9PROT</name>
<keyword evidence="6" id="KW-0406">Ion transport</keyword>
<dbReference type="GO" id="GO:0045259">
    <property type="term" value="C:proton-transporting ATP synthase complex"/>
    <property type="evidence" value="ECO:0007669"/>
    <property type="project" value="UniProtKB-KW"/>
</dbReference>
<evidence type="ECO:0000256" key="7">
    <source>
        <dbReference type="ARBA" id="ARBA00023136"/>
    </source>
</evidence>
<comment type="caution">
    <text evidence="10">The sequence shown here is derived from an EMBL/GenBank/DDBJ whole genome shotgun (WGS) entry which is preliminary data.</text>
</comment>
<dbReference type="PRINTS" id="PR00126">
    <property type="entry name" value="ATPASEGAMMA"/>
</dbReference>
<sequence>MTGQLADVSARLGTVRQLDTVVGAMRGMAAARAQQSRNLLPAIRTYADVVAGALAQALRLLPAGLPDRTQPSGHGALVVFCAEQGFAGAFSEAVLDTLTGEPAATEIFLIGARGVSRAEERGLHPVWTAGMVPHVDGLAGLAQRLGEALYTGIRERHLARIALVLPNWTQREGLHVEHRALLPLDPRRFARPLSGYPPLINLAPAALIEGLAEEYVHAQLREAVTIAFAAENEARMSTMAAARSNIERMLGELGAKERQLRQDGITAEVIELAGGRRAMLSG</sequence>
<evidence type="ECO:0000256" key="1">
    <source>
        <dbReference type="ARBA" id="ARBA00003456"/>
    </source>
</evidence>
<dbReference type="SUPFAM" id="SSF52943">
    <property type="entry name" value="ATP synthase (F1-ATPase), gamma subunit"/>
    <property type="match status" value="1"/>
</dbReference>
<dbReference type="Pfam" id="PF00231">
    <property type="entry name" value="ATP-synt"/>
    <property type="match status" value="1"/>
</dbReference>
<keyword evidence="5" id="KW-0375">Hydrogen ion transport</keyword>